<feature type="domain" description="J" evidence="3">
    <location>
        <begin position="371"/>
        <end position="438"/>
    </location>
</feature>
<feature type="region of interest" description="Disordered" evidence="1">
    <location>
        <begin position="554"/>
        <end position="575"/>
    </location>
</feature>
<feature type="compositionally biased region" description="Low complexity" evidence="1">
    <location>
        <begin position="337"/>
        <end position="349"/>
    </location>
</feature>
<dbReference type="Pfam" id="PF00226">
    <property type="entry name" value="DnaJ"/>
    <property type="match status" value="1"/>
</dbReference>
<keyword evidence="2" id="KW-0812">Transmembrane</keyword>
<dbReference type="SUPFAM" id="SSF46565">
    <property type="entry name" value="Chaperone J-domain"/>
    <property type="match status" value="2"/>
</dbReference>
<dbReference type="OrthoDB" id="445556at2759"/>
<dbReference type="PRINTS" id="PR00625">
    <property type="entry name" value="JDOMAIN"/>
</dbReference>
<keyword evidence="5" id="KW-1185">Reference proteome</keyword>
<feature type="compositionally biased region" description="Low complexity" evidence="1">
    <location>
        <begin position="225"/>
        <end position="235"/>
    </location>
</feature>
<feature type="transmembrane region" description="Helical" evidence="2">
    <location>
        <begin position="57"/>
        <end position="87"/>
    </location>
</feature>
<dbReference type="SMART" id="SM00271">
    <property type="entry name" value="DnaJ"/>
    <property type="match status" value="1"/>
</dbReference>
<feature type="compositionally biased region" description="Low complexity" evidence="1">
    <location>
        <begin position="273"/>
        <end position="295"/>
    </location>
</feature>
<keyword evidence="2" id="KW-1133">Transmembrane helix</keyword>
<dbReference type="InterPro" id="IPR053232">
    <property type="entry name" value="DnaJ_C/III_chloroplastic"/>
</dbReference>
<protein>
    <recommendedName>
        <fullName evidence="3">J domain-containing protein</fullName>
    </recommendedName>
</protein>
<dbReference type="PANTHER" id="PTHR45090">
    <property type="entry name" value="CHAPERONE PROTEIN DNAJ 20 CHLOROPLASTIC"/>
    <property type="match status" value="1"/>
</dbReference>
<evidence type="ECO:0000259" key="3">
    <source>
        <dbReference type="PROSITE" id="PS50076"/>
    </source>
</evidence>
<evidence type="ECO:0000256" key="2">
    <source>
        <dbReference type="SAM" id="Phobius"/>
    </source>
</evidence>
<dbReference type="PANTHER" id="PTHR45090:SF4">
    <property type="entry name" value="J DOMAIN-CONTAINING PROTEIN"/>
    <property type="match status" value="1"/>
</dbReference>
<dbReference type="Proteomes" id="UP000799750">
    <property type="component" value="Unassembled WGS sequence"/>
</dbReference>
<name>A0A6A6QR37_9PEZI</name>
<dbReference type="AlphaFoldDB" id="A0A6A6QR37"/>
<feature type="compositionally biased region" description="Polar residues" evidence="1">
    <location>
        <begin position="151"/>
        <end position="169"/>
    </location>
</feature>
<dbReference type="InterPro" id="IPR036869">
    <property type="entry name" value="J_dom_sf"/>
</dbReference>
<gene>
    <name evidence="4" type="ORF">BU16DRAFT_562585</name>
</gene>
<feature type="compositionally biased region" description="Low complexity" evidence="1">
    <location>
        <begin position="242"/>
        <end position="265"/>
    </location>
</feature>
<dbReference type="InterPro" id="IPR001623">
    <property type="entry name" value="DnaJ_domain"/>
</dbReference>
<evidence type="ECO:0000256" key="1">
    <source>
        <dbReference type="SAM" id="MobiDB-lite"/>
    </source>
</evidence>
<dbReference type="Gene3D" id="1.10.287.110">
    <property type="entry name" value="DnaJ domain"/>
    <property type="match status" value="1"/>
</dbReference>
<proteinExistence type="predicted"/>
<dbReference type="EMBL" id="MU004190">
    <property type="protein sequence ID" value="KAF2494958.1"/>
    <property type="molecule type" value="Genomic_DNA"/>
</dbReference>
<evidence type="ECO:0000313" key="5">
    <source>
        <dbReference type="Proteomes" id="UP000799750"/>
    </source>
</evidence>
<accession>A0A6A6QR37</accession>
<feature type="compositionally biased region" description="Polar residues" evidence="1">
    <location>
        <begin position="177"/>
        <end position="198"/>
    </location>
</feature>
<feature type="compositionally biased region" description="Basic and acidic residues" evidence="1">
    <location>
        <begin position="200"/>
        <end position="221"/>
    </location>
</feature>
<feature type="compositionally biased region" description="Basic and acidic residues" evidence="1">
    <location>
        <begin position="559"/>
        <end position="574"/>
    </location>
</feature>
<organism evidence="4 5">
    <name type="scientific">Lophium mytilinum</name>
    <dbReference type="NCBI Taxonomy" id="390894"/>
    <lineage>
        <taxon>Eukaryota</taxon>
        <taxon>Fungi</taxon>
        <taxon>Dikarya</taxon>
        <taxon>Ascomycota</taxon>
        <taxon>Pezizomycotina</taxon>
        <taxon>Dothideomycetes</taxon>
        <taxon>Pleosporomycetidae</taxon>
        <taxon>Mytilinidiales</taxon>
        <taxon>Mytilinidiaceae</taxon>
        <taxon>Lophium</taxon>
    </lineage>
</organism>
<evidence type="ECO:0000313" key="4">
    <source>
        <dbReference type="EMBL" id="KAF2494958.1"/>
    </source>
</evidence>
<reference evidence="4" key="1">
    <citation type="journal article" date="2020" name="Stud. Mycol.">
        <title>101 Dothideomycetes genomes: a test case for predicting lifestyles and emergence of pathogens.</title>
        <authorList>
            <person name="Haridas S."/>
            <person name="Albert R."/>
            <person name="Binder M."/>
            <person name="Bloem J."/>
            <person name="Labutti K."/>
            <person name="Salamov A."/>
            <person name="Andreopoulos B."/>
            <person name="Baker S."/>
            <person name="Barry K."/>
            <person name="Bills G."/>
            <person name="Bluhm B."/>
            <person name="Cannon C."/>
            <person name="Castanera R."/>
            <person name="Culley D."/>
            <person name="Daum C."/>
            <person name="Ezra D."/>
            <person name="Gonzalez J."/>
            <person name="Henrissat B."/>
            <person name="Kuo A."/>
            <person name="Liang C."/>
            <person name="Lipzen A."/>
            <person name="Lutzoni F."/>
            <person name="Magnuson J."/>
            <person name="Mondo S."/>
            <person name="Nolan M."/>
            <person name="Ohm R."/>
            <person name="Pangilinan J."/>
            <person name="Park H.-J."/>
            <person name="Ramirez L."/>
            <person name="Alfaro M."/>
            <person name="Sun H."/>
            <person name="Tritt A."/>
            <person name="Yoshinaga Y."/>
            <person name="Zwiers L.-H."/>
            <person name="Turgeon B."/>
            <person name="Goodwin S."/>
            <person name="Spatafora J."/>
            <person name="Crous P."/>
            <person name="Grigoriev I."/>
        </authorList>
    </citation>
    <scope>NUCLEOTIDE SEQUENCE</scope>
    <source>
        <strain evidence="4">CBS 269.34</strain>
    </source>
</reference>
<dbReference type="PROSITE" id="PS50076">
    <property type="entry name" value="DNAJ_2"/>
    <property type="match status" value="1"/>
</dbReference>
<feature type="transmembrane region" description="Helical" evidence="2">
    <location>
        <begin position="28"/>
        <end position="50"/>
    </location>
</feature>
<dbReference type="CDD" id="cd06257">
    <property type="entry name" value="DnaJ"/>
    <property type="match status" value="1"/>
</dbReference>
<keyword evidence="2" id="KW-0472">Membrane</keyword>
<sequence length="708" mass="77483">MSASKLGSSPTHLEAMDFMDPRPAKKRSPAACIIPLLLVAISLHCVWELLSMALRCAFWMASILLSPFLHLFVLGLAVFGLCIMVNVDADHSPPSIEVVDCDTFTTESTQAEQHAKSYEVETASARTAPFTKLPATKTESANSSERKKTRNILQNSKIPVKKTTANTVRSSKRETPKWTTSTESKFPIRKTTTNTVRNGNEAHRPAKPTESKVSVRAEKQSQDMSSSSSTTSICSTPPPSSKVPSSPTSSVSSNASASSATSSSHKASELQDASQGSSKSTPSSNPSASPKSAVPPTAPNGSATSSHPPYPHNSAKTGTASGPTPVPDDVSPKATESETSTTGTGTGSTAHESNDGDADSDTEECKDYFVNFYEVLHISRDATTAQIRKAYKMMAIKYHPDKAAPMDKEKADELFKLIGEAARVLKDDYLRAGHDASIDAGPDAKKAEGPNMDPVTGVTYYEQLGLRNGASVDEVWQRYCQLTAEYEEMVRAAIANGHDVDDAERDALFKKSQLESATADLWDPVKKSHYDLELWKNSRMGGEEPNILTAVPGGYEVVNPERDPGEEVRSERMEGPNGETIDAVVYSYFHLDNGATLDEVWDAYQRMMRTFCAVFEEETSTPDQKAWANELITEYNDYMKFIGEPIHKYWYDDSLWRAGRLPSRPVWTAEAEQAAKAKKAELEETKKPIVGGKYYEDDDGVLRLYEES</sequence>
<feature type="region of interest" description="Disordered" evidence="1">
    <location>
        <begin position="129"/>
        <end position="362"/>
    </location>
</feature>